<feature type="non-terminal residue" evidence="2">
    <location>
        <position position="67"/>
    </location>
</feature>
<sequence length="67" mass="6895">MKTLTCDNGAVSSERKSFTSSGEGGVCAEQDIDSAAQRSGFSEGCGAGRMPTPRPTSRDPINTRGAV</sequence>
<keyword evidence="3" id="KW-1185">Reference proteome</keyword>
<feature type="region of interest" description="Disordered" evidence="1">
    <location>
        <begin position="1"/>
        <end position="67"/>
    </location>
</feature>
<name>A0ABN8I7K9_9NEOP</name>
<evidence type="ECO:0008006" key="4">
    <source>
        <dbReference type="Google" id="ProtNLM"/>
    </source>
</evidence>
<dbReference type="Proteomes" id="UP000837857">
    <property type="component" value="Chromosome 2"/>
</dbReference>
<organism evidence="2 3">
    <name type="scientific">Iphiclides podalirius</name>
    <name type="common">scarce swallowtail</name>
    <dbReference type="NCBI Taxonomy" id="110791"/>
    <lineage>
        <taxon>Eukaryota</taxon>
        <taxon>Metazoa</taxon>
        <taxon>Ecdysozoa</taxon>
        <taxon>Arthropoda</taxon>
        <taxon>Hexapoda</taxon>
        <taxon>Insecta</taxon>
        <taxon>Pterygota</taxon>
        <taxon>Neoptera</taxon>
        <taxon>Endopterygota</taxon>
        <taxon>Lepidoptera</taxon>
        <taxon>Glossata</taxon>
        <taxon>Ditrysia</taxon>
        <taxon>Papilionoidea</taxon>
        <taxon>Papilionidae</taxon>
        <taxon>Papilioninae</taxon>
        <taxon>Iphiclides</taxon>
    </lineage>
</organism>
<evidence type="ECO:0000256" key="1">
    <source>
        <dbReference type="SAM" id="MobiDB-lite"/>
    </source>
</evidence>
<accession>A0ABN8I7K9</accession>
<dbReference type="EMBL" id="OW152814">
    <property type="protein sequence ID" value="CAH2050100.1"/>
    <property type="molecule type" value="Genomic_DNA"/>
</dbReference>
<evidence type="ECO:0000313" key="3">
    <source>
        <dbReference type="Proteomes" id="UP000837857"/>
    </source>
</evidence>
<gene>
    <name evidence="2" type="ORF">IPOD504_LOCUS7235</name>
</gene>
<proteinExistence type="predicted"/>
<protein>
    <recommendedName>
        <fullName evidence="4">DUF397 domain-containing protein</fullName>
    </recommendedName>
</protein>
<evidence type="ECO:0000313" key="2">
    <source>
        <dbReference type="EMBL" id="CAH2050100.1"/>
    </source>
</evidence>
<reference evidence="2" key="1">
    <citation type="submission" date="2022-03" db="EMBL/GenBank/DDBJ databases">
        <authorList>
            <person name="Martin H S."/>
        </authorList>
    </citation>
    <scope>NUCLEOTIDE SEQUENCE</scope>
</reference>